<name>A0A133KI89_9FIRM</name>
<dbReference type="Proteomes" id="UP000070383">
    <property type="component" value="Unassembled WGS sequence"/>
</dbReference>
<comment type="similarity">
    <text evidence="1">Belongs to the bacterial sugar transferase family.</text>
</comment>
<keyword evidence="3" id="KW-0808">Transferase</keyword>
<evidence type="ECO:0000256" key="1">
    <source>
        <dbReference type="ARBA" id="ARBA00006464"/>
    </source>
</evidence>
<dbReference type="PANTHER" id="PTHR30576:SF10">
    <property type="entry name" value="SLL5057 PROTEIN"/>
    <property type="match status" value="1"/>
</dbReference>
<proteinExistence type="inferred from homology"/>
<evidence type="ECO:0000259" key="2">
    <source>
        <dbReference type="Pfam" id="PF02397"/>
    </source>
</evidence>
<dbReference type="InterPro" id="IPR003362">
    <property type="entry name" value="Bact_transf"/>
</dbReference>
<accession>A0A133KI89</accession>
<feature type="domain" description="Bacterial sugar transferase" evidence="2">
    <location>
        <begin position="11"/>
        <end position="190"/>
    </location>
</feature>
<comment type="caution">
    <text evidence="3">The sequence shown here is derived from an EMBL/GenBank/DDBJ whole genome shotgun (WGS) entry which is preliminary data.</text>
</comment>
<dbReference type="PATRIC" id="fig|33036.3.peg.42"/>
<keyword evidence="4" id="KW-1185">Reference proteome</keyword>
<dbReference type="PANTHER" id="PTHR30576">
    <property type="entry name" value="COLANIC BIOSYNTHESIS UDP-GLUCOSE LIPID CARRIER TRANSFERASE"/>
    <property type="match status" value="1"/>
</dbReference>
<dbReference type="AlphaFoldDB" id="A0A133KI89"/>
<dbReference type="EMBL" id="LRPM01000003">
    <property type="protein sequence ID" value="KWZ79313.1"/>
    <property type="molecule type" value="Genomic_DNA"/>
</dbReference>
<gene>
    <name evidence="3" type="ORF">HMPREF3200_00041</name>
</gene>
<protein>
    <submittedName>
        <fullName evidence="3">Undecaprenyl-phosphate galactose phosphotransferase family protein</fullName>
    </submittedName>
</protein>
<organism evidence="3 4">
    <name type="scientific">Anaerococcus tetradius</name>
    <dbReference type="NCBI Taxonomy" id="33036"/>
    <lineage>
        <taxon>Bacteria</taxon>
        <taxon>Bacillati</taxon>
        <taxon>Bacillota</taxon>
        <taxon>Tissierellia</taxon>
        <taxon>Tissierellales</taxon>
        <taxon>Peptoniphilaceae</taxon>
        <taxon>Anaerococcus</taxon>
    </lineage>
</organism>
<dbReference type="Pfam" id="PF02397">
    <property type="entry name" value="Bac_transf"/>
    <property type="match status" value="1"/>
</dbReference>
<reference evidence="4" key="1">
    <citation type="submission" date="2016-01" db="EMBL/GenBank/DDBJ databases">
        <authorList>
            <person name="Mitreva M."/>
            <person name="Pepin K.H."/>
            <person name="Mihindukulasuriya K.A."/>
            <person name="Fulton R."/>
            <person name="Fronick C."/>
            <person name="O'Laughlin M."/>
            <person name="Miner T."/>
            <person name="Herter B."/>
            <person name="Rosa B.A."/>
            <person name="Cordes M."/>
            <person name="Tomlinson C."/>
            <person name="Wollam A."/>
            <person name="Palsikar V.B."/>
            <person name="Mardis E.R."/>
            <person name="Wilson R.K."/>
        </authorList>
    </citation>
    <scope>NUCLEOTIDE SEQUENCE [LARGE SCALE GENOMIC DNA]</scope>
    <source>
        <strain evidence="4">MJR8151</strain>
    </source>
</reference>
<dbReference type="STRING" id="33036.HMPREF3200_00041"/>
<sequence>MEKIMYEKYVKNILDRILALLGLIILSPIFLLTALAIKIEEPKGKVFFIQERSGMGARPFSCIKFRSMSTDAPKNAATWELANADSYITKVGSFIRKTSIDELPQLINIIKGDMSIVGPRPVILKETELINLRKEYGAINVRPGITGLSQISGRDNLPPKKKAETDGEYAANVTFLNDFKIILKTIPQVLAGEGISEGKKEDF</sequence>
<evidence type="ECO:0000313" key="3">
    <source>
        <dbReference type="EMBL" id="KWZ79313.1"/>
    </source>
</evidence>
<dbReference type="GO" id="GO:0016780">
    <property type="term" value="F:phosphotransferase activity, for other substituted phosphate groups"/>
    <property type="evidence" value="ECO:0007669"/>
    <property type="project" value="TreeGrafter"/>
</dbReference>
<evidence type="ECO:0000313" key="4">
    <source>
        <dbReference type="Proteomes" id="UP000070383"/>
    </source>
</evidence>